<keyword evidence="5 6" id="KW-0472">Membrane</keyword>
<dbReference type="InterPro" id="IPR022791">
    <property type="entry name" value="L-PG_synthase/AglD"/>
</dbReference>
<dbReference type="PANTHER" id="PTHR37693">
    <property type="entry name" value="PHOSPHATIDYLGLYCEROL LYSYLTRANSFERASE"/>
    <property type="match status" value="1"/>
</dbReference>
<proteinExistence type="predicted"/>
<evidence type="ECO:0000256" key="4">
    <source>
        <dbReference type="ARBA" id="ARBA00022989"/>
    </source>
</evidence>
<dbReference type="OrthoDB" id="8248at2157"/>
<feature type="transmembrane region" description="Helical" evidence="6">
    <location>
        <begin position="29"/>
        <end position="50"/>
    </location>
</feature>
<dbReference type="KEGG" id="tah:SU86_006445"/>
<feature type="transmembrane region" description="Helical" evidence="6">
    <location>
        <begin position="305"/>
        <end position="324"/>
    </location>
</feature>
<keyword evidence="2" id="KW-1003">Cell membrane</keyword>
<dbReference type="Proteomes" id="UP000266745">
    <property type="component" value="Chromosome"/>
</dbReference>
<accession>A0A3G1B1Q9</accession>
<dbReference type="AlphaFoldDB" id="A0A3G1B1Q9"/>
<gene>
    <name evidence="7" type="ORF">SU86_006445</name>
</gene>
<evidence type="ECO:0000256" key="6">
    <source>
        <dbReference type="SAM" id="Phobius"/>
    </source>
</evidence>
<comment type="subcellular location">
    <subcellularLocation>
        <location evidence="1">Cell membrane</location>
        <topology evidence="1">Multi-pass membrane protein</topology>
    </subcellularLocation>
</comment>
<dbReference type="EMBL" id="CP011097">
    <property type="protein sequence ID" value="AJZ76068.1"/>
    <property type="molecule type" value="Genomic_DNA"/>
</dbReference>
<keyword evidence="4 6" id="KW-1133">Transmembrane helix</keyword>
<feature type="transmembrane region" description="Helical" evidence="6">
    <location>
        <begin position="219"/>
        <end position="241"/>
    </location>
</feature>
<evidence type="ECO:0000256" key="5">
    <source>
        <dbReference type="ARBA" id="ARBA00023136"/>
    </source>
</evidence>
<evidence type="ECO:0000256" key="3">
    <source>
        <dbReference type="ARBA" id="ARBA00022692"/>
    </source>
</evidence>
<dbReference type="RefSeq" id="WP_048186697.1">
    <property type="nucleotide sequence ID" value="NZ_CP011097.1"/>
</dbReference>
<feature type="transmembrane region" description="Helical" evidence="6">
    <location>
        <begin position="142"/>
        <end position="165"/>
    </location>
</feature>
<evidence type="ECO:0000256" key="2">
    <source>
        <dbReference type="ARBA" id="ARBA00022475"/>
    </source>
</evidence>
<dbReference type="STRING" id="1603555.SU86_006445"/>
<dbReference type="GO" id="GO:0005886">
    <property type="term" value="C:plasma membrane"/>
    <property type="evidence" value="ECO:0007669"/>
    <property type="project" value="UniProtKB-SubCell"/>
</dbReference>
<dbReference type="PANTHER" id="PTHR37693:SF1">
    <property type="entry name" value="INTEGRAL MEMBRANE PROTEIN"/>
    <property type="match status" value="1"/>
</dbReference>
<keyword evidence="8" id="KW-1185">Reference proteome</keyword>
<organism evidence="7 8">
    <name type="scientific">Candidatus Nitrosotenuis cloacae</name>
    <dbReference type="NCBI Taxonomy" id="1603555"/>
    <lineage>
        <taxon>Archaea</taxon>
        <taxon>Nitrososphaerota</taxon>
        <taxon>Candidatus Nitrosotenuis</taxon>
    </lineage>
</organism>
<evidence type="ECO:0000313" key="8">
    <source>
        <dbReference type="Proteomes" id="UP000266745"/>
    </source>
</evidence>
<dbReference type="GeneID" id="24874189"/>
<feature type="transmembrane region" description="Helical" evidence="6">
    <location>
        <begin position="110"/>
        <end position="136"/>
    </location>
</feature>
<dbReference type="Pfam" id="PF03706">
    <property type="entry name" value="LPG_synthase_TM"/>
    <property type="match status" value="1"/>
</dbReference>
<protein>
    <submittedName>
        <fullName evidence="7">Membrane protein</fullName>
    </submittedName>
</protein>
<keyword evidence="3 6" id="KW-0812">Transmembrane</keyword>
<dbReference type="NCBIfam" id="TIGR00374">
    <property type="entry name" value="flippase-like domain"/>
    <property type="match status" value="1"/>
</dbReference>
<reference evidence="7 8" key="1">
    <citation type="journal article" date="2016" name="Sci. Rep.">
        <title>A novel ammonia-oxidizing archaeon from wastewater treatment plant: Its enrichment, physiological and genomic characteristics.</title>
        <authorList>
            <person name="Li Y."/>
            <person name="Ding K."/>
            <person name="Wen X."/>
            <person name="Zhang B."/>
            <person name="Shen B."/>
            <person name="Yang Y."/>
        </authorList>
    </citation>
    <scope>NUCLEOTIDE SEQUENCE [LARGE SCALE GENOMIC DNA]</scope>
    <source>
        <strain evidence="7 8">SAT1</strain>
    </source>
</reference>
<name>A0A3G1B1Q9_9ARCH</name>
<evidence type="ECO:0000256" key="1">
    <source>
        <dbReference type="ARBA" id="ARBA00004651"/>
    </source>
</evidence>
<evidence type="ECO:0000313" key="7">
    <source>
        <dbReference type="EMBL" id="AJZ76068.1"/>
    </source>
</evidence>
<sequence>MKWRIVAFAASLIPFLIIAISFDVKPEDVFAVGIINFVAAFAAMMGKLFLQGIKFHYIIGVFHGKIESLWRTIFVRIGSEFVTMTTPMFVGGEVVRIYWMNKRGMPTSKASWLGIFEIVTEVLAASALSLIAGVVAIVSGHIVIGVIVLGTTIPVVGLWSGLFLLTAKRDFQVPKFCVNLVLKFRKEKGQQYLDKTNQWMTDICAMTRQNIRAPHAKKAFVISFLISLLSWLVFGISFMLISFGSEQTVTAIESILAVMAGNAIGNMPITVGGSGLVEFGTWAYLSHLDEFKLELPSDSVEWDSIIAWRIATYQLPIPIAWFLLMKMALRKYQKPAE</sequence>